<dbReference type="GO" id="GO:0000978">
    <property type="term" value="F:RNA polymerase II cis-regulatory region sequence-specific DNA binding"/>
    <property type="evidence" value="ECO:0007669"/>
    <property type="project" value="TreeGrafter"/>
</dbReference>
<evidence type="ECO:0000256" key="4">
    <source>
        <dbReference type="ARBA" id="ARBA00022771"/>
    </source>
</evidence>
<feature type="compositionally biased region" description="Basic and acidic residues" evidence="11">
    <location>
        <begin position="175"/>
        <end position="187"/>
    </location>
</feature>
<dbReference type="SUPFAM" id="SSF57667">
    <property type="entry name" value="beta-beta-alpha zinc fingers"/>
    <property type="match status" value="2"/>
</dbReference>
<evidence type="ECO:0000256" key="8">
    <source>
        <dbReference type="ARBA" id="ARBA00023163"/>
    </source>
</evidence>
<dbReference type="GO" id="GO:0005634">
    <property type="term" value="C:nucleus"/>
    <property type="evidence" value="ECO:0007669"/>
    <property type="project" value="UniProtKB-SubCell"/>
</dbReference>
<dbReference type="InterPro" id="IPR036236">
    <property type="entry name" value="Znf_C2H2_sf"/>
</dbReference>
<evidence type="ECO:0000256" key="2">
    <source>
        <dbReference type="ARBA" id="ARBA00022723"/>
    </source>
</evidence>
<dbReference type="FunFam" id="3.30.160.60:FF:000432">
    <property type="entry name" value="zinc finger protein Gfi-1b isoform X1"/>
    <property type="match status" value="1"/>
</dbReference>
<dbReference type="PROSITE" id="PS00028">
    <property type="entry name" value="ZINC_FINGER_C2H2_1"/>
    <property type="match status" value="4"/>
</dbReference>
<dbReference type="Proteomes" id="UP001497623">
    <property type="component" value="Unassembled WGS sequence"/>
</dbReference>
<feature type="domain" description="C2H2-type" evidence="12">
    <location>
        <begin position="332"/>
        <end position="359"/>
    </location>
</feature>
<keyword evidence="8" id="KW-0804">Transcription</keyword>
<dbReference type="SMART" id="SM00355">
    <property type="entry name" value="ZnF_C2H2"/>
    <property type="match status" value="4"/>
</dbReference>
<name>A0AAV2QLX1_MEGNR</name>
<keyword evidence="5" id="KW-0862">Zinc</keyword>
<dbReference type="AlphaFoldDB" id="A0AAV2QLX1"/>
<feature type="domain" description="C2H2-type" evidence="12">
    <location>
        <begin position="360"/>
        <end position="387"/>
    </location>
</feature>
<dbReference type="Pfam" id="PF00096">
    <property type="entry name" value="zf-C2H2"/>
    <property type="match status" value="4"/>
</dbReference>
<comment type="subcellular location">
    <subcellularLocation>
        <location evidence="1">Nucleus</location>
    </subcellularLocation>
</comment>
<dbReference type="PANTHER" id="PTHR23235:SF120">
    <property type="entry name" value="KRUPPEL-LIKE FACTOR 15"/>
    <property type="match status" value="1"/>
</dbReference>
<evidence type="ECO:0000256" key="10">
    <source>
        <dbReference type="PROSITE-ProRule" id="PRU00042"/>
    </source>
</evidence>
<evidence type="ECO:0000256" key="3">
    <source>
        <dbReference type="ARBA" id="ARBA00022737"/>
    </source>
</evidence>
<sequence length="457" mass="50759">MPSLQHYHEIAAAAASRAARVSAFSAVTPLSKISPSRKEPESPVGGCVPSAGLLSGGAEVGRGYLSATWPLPPGLLYPYTATSMRSYASAQAIGDIWNSHQLKDNNLHTKQGSIPASPEKCDEPLNLSLKSSSVTVTPKATIWSPATTIEQEKEASLASPTGRLSPMDSSDFEDSPTHYHSTDDHNSTLHQPALDPLSLRLGLHQYADFMVNLQYLATNKKDTNEAVKTTTPPREEDSVSLMAAPLYQGLWNCTKPYEQNPYDRNLYEAKSYDPKIYDSYSPAEYGTNVHSITNLPHSKTERKFQCKQCGKAFKRSSTLSTHLLIHSDTRPYPCNYCGKRFHQRSDMKKHTYIHTGERPHTCVVCGKAFSQSSNLITHMRKHTGYKPFSCGLCEKAFQRKVDLRRHRESVHPNCDHIPPPPPQTFIGYPENKNETCNSEEYTDVDNNEIIDVVSASS</sequence>
<dbReference type="Gene3D" id="3.30.160.60">
    <property type="entry name" value="Classic Zinc Finger"/>
    <property type="match status" value="4"/>
</dbReference>
<dbReference type="InterPro" id="IPR013087">
    <property type="entry name" value="Znf_C2H2_type"/>
</dbReference>
<evidence type="ECO:0000256" key="1">
    <source>
        <dbReference type="ARBA" id="ARBA00004123"/>
    </source>
</evidence>
<evidence type="ECO:0000256" key="7">
    <source>
        <dbReference type="ARBA" id="ARBA00023125"/>
    </source>
</evidence>
<evidence type="ECO:0000256" key="6">
    <source>
        <dbReference type="ARBA" id="ARBA00023015"/>
    </source>
</evidence>
<dbReference type="FunFam" id="3.30.160.60:FF:000245">
    <property type="entry name" value="zinc finger protein Gfi-1"/>
    <property type="match status" value="1"/>
</dbReference>
<evidence type="ECO:0000256" key="9">
    <source>
        <dbReference type="ARBA" id="ARBA00023242"/>
    </source>
</evidence>
<keyword evidence="2" id="KW-0479">Metal-binding</keyword>
<feature type="region of interest" description="Disordered" evidence="11">
    <location>
        <begin position="145"/>
        <end position="190"/>
    </location>
</feature>
<dbReference type="GO" id="GO:0000981">
    <property type="term" value="F:DNA-binding transcription factor activity, RNA polymerase II-specific"/>
    <property type="evidence" value="ECO:0007669"/>
    <property type="project" value="TreeGrafter"/>
</dbReference>
<dbReference type="FunFam" id="3.30.160.60:FF:000208">
    <property type="entry name" value="zinc finger protein Gfi-1b"/>
    <property type="match status" value="1"/>
</dbReference>
<evidence type="ECO:0000259" key="12">
    <source>
        <dbReference type="PROSITE" id="PS50157"/>
    </source>
</evidence>
<evidence type="ECO:0000313" key="14">
    <source>
        <dbReference type="Proteomes" id="UP001497623"/>
    </source>
</evidence>
<dbReference type="PANTHER" id="PTHR23235">
    <property type="entry name" value="KRUEPPEL-LIKE TRANSCRIPTION FACTOR"/>
    <property type="match status" value="1"/>
</dbReference>
<reference evidence="13 14" key="1">
    <citation type="submission" date="2024-05" db="EMBL/GenBank/DDBJ databases">
        <authorList>
            <person name="Wallberg A."/>
        </authorList>
    </citation>
    <scope>NUCLEOTIDE SEQUENCE [LARGE SCALE GENOMIC DNA]</scope>
</reference>
<keyword evidence="14" id="KW-1185">Reference proteome</keyword>
<keyword evidence="9" id="KW-0539">Nucleus</keyword>
<evidence type="ECO:0000256" key="5">
    <source>
        <dbReference type="ARBA" id="ARBA00022833"/>
    </source>
</evidence>
<protein>
    <recommendedName>
        <fullName evidence="12">C2H2-type domain-containing protein</fullName>
    </recommendedName>
</protein>
<evidence type="ECO:0000313" key="13">
    <source>
        <dbReference type="EMBL" id="CAL4089250.1"/>
    </source>
</evidence>
<accession>A0AAV2QLX1</accession>
<organism evidence="13 14">
    <name type="scientific">Meganyctiphanes norvegica</name>
    <name type="common">Northern krill</name>
    <name type="synonym">Thysanopoda norvegica</name>
    <dbReference type="NCBI Taxonomy" id="48144"/>
    <lineage>
        <taxon>Eukaryota</taxon>
        <taxon>Metazoa</taxon>
        <taxon>Ecdysozoa</taxon>
        <taxon>Arthropoda</taxon>
        <taxon>Crustacea</taxon>
        <taxon>Multicrustacea</taxon>
        <taxon>Malacostraca</taxon>
        <taxon>Eumalacostraca</taxon>
        <taxon>Eucarida</taxon>
        <taxon>Euphausiacea</taxon>
        <taxon>Euphausiidae</taxon>
        <taxon>Meganyctiphanes</taxon>
    </lineage>
</organism>
<dbReference type="PROSITE" id="PS50157">
    <property type="entry name" value="ZINC_FINGER_C2H2_2"/>
    <property type="match status" value="4"/>
</dbReference>
<dbReference type="FunFam" id="3.30.160.60:FF:000148">
    <property type="entry name" value="zinc finger protein Gfi-1"/>
    <property type="match status" value="1"/>
</dbReference>
<dbReference type="GO" id="GO:0008270">
    <property type="term" value="F:zinc ion binding"/>
    <property type="evidence" value="ECO:0007669"/>
    <property type="project" value="UniProtKB-KW"/>
</dbReference>
<proteinExistence type="predicted"/>
<feature type="domain" description="C2H2-type" evidence="12">
    <location>
        <begin position="388"/>
        <end position="411"/>
    </location>
</feature>
<gene>
    <name evidence="13" type="ORF">MNOR_LOCUS13748</name>
</gene>
<comment type="caution">
    <text evidence="13">The sequence shown here is derived from an EMBL/GenBank/DDBJ whole genome shotgun (WGS) entry which is preliminary data.</text>
</comment>
<dbReference type="GO" id="GO:0000122">
    <property type="term" value="P:negative regulation of transcription by RNA polymerase II"/>
    <property type="evidence" value="ECO:0007669"/>
    <property type="project" value="UniProtKB-ARBA"/>
</dbReference>
<dbReference type="EMBL" id="CAXKWB010007997">
    <property type="protein sequence ID" value="CAL4089250.1"/>
    <property type="molecule type" value="Genomic_DNA"/>
</dbReference>
<keyword evidence="7" id="KW-0238">DNA-binding</keyword>
<feature type="domain" description="C2H2-type" evidence="12">
    <location>
        <begin position="304"/>
        <end position="331"/>
    </location>
</feature>
<keyword evidence="3" id="KW-0677">Repeat</keyword>
<keyword evidence="6" id="KW-0805">Transcription regulation</keyword>
<keyword evidence="4 10" id="KW-0863">Zinc-finger</keyword>
<evidence type="ECO:0000256" key="11">
    <source>
        <dbReference type="SAM" id="MobiDB-lite"/>
    </source>
</evidence>